<feature type="compositionally biased region" description="Polar residues" evidence="1">
    <location>
        <begin position="85"/>
        <end position="97"/>
    </location>
</feature>
<name>A0A1U9KGR6_ACEAC</name>
<dbReference type="EMBL" id="CP014692">
    <property type="protein sequence ID" value="AQS84927.1"/>
    <property type="molecule type" value="Genomic_DNA"/>
</dbReference>
<gene>
    <name evidence="2" type="ORF">A0U92_09215</name>
</gene>
<evidence type="ECO:0000256" key="1">
    <source>
        <dbReference type="SAM" id="MobiDB-lite"/>
    </source>
</evidence>
<dbReference type="KEGG" id="aace:A0U92_09215"/>
<dbReference type="OrthoDB" id="7271479at2"/>
<reference evidence="2 3" key="1">
    <citation type="submission" date="2016-03" db="EMBL/GenBank/DDBJ databases">
        <title>Acetic acid bacteria sequencing.</title>
        <authorList>
            <person name="Brandt J."/>
            <person name="Jakob F."/>
            <person name="Vogel R.F."/>
        </authorList>
    </citation>
    <scope>NUCLEOTIDE SEQUENCE [LARGE SCALE GENOMIC DNA]</scope>
    <source>
        <strain evidence="2 3">TMW2.1153</strain>
    </source>
</reference>
<feature type="region of interest" description="Disordered" evidence="1">
    <location>
        <begin position="69"/>
        <end position="97"/>
    </location>
</feature>
<dbReference type="AlphaFoldDB" id="A0A1U9KGR6"/>
<sequence length="243" mass="26414">MCLRHDPLGMIVRWSFSVLHSFSLSPSVKRFAVQASSVQQRLCGQRSTAILGACLSLALSSGYAEATTTQAHHTTSHTRHRSVAKTASTPSKGGNPVILTQQPGTELDRQARKLASDDIATSRRHKEEPLVLIGSAPLSTKKGDVALFIELQSAALCGSAGCSTDVYLRKDQDWVKILDSVSGQISVLPTSHRGMYDLLVDGSDRWLWDGNTYQDTINAAPIGNLRGEIEQFQDKHKNSKSGQ</sequence>
<proteinExistence type="predicted"/>
<accession>A0A1U9KGR6</accession>
<protein>
    <submittedName>
        <fullName evidence="2">Uncharacterized protein</fullName>
    </submittedName>
</protein>
<dbReference type="Proteomes" id="UP000188937">
    <property type="component" value="Chromosome"/>
</dbReference>
<keyword evidence="3" id="KW-1185">Reference proteome</keyword>
<evidence type="ECO:0000313" key="3">
    <source>
        <dbReference type="Proteomes" id="UP000188937"/>
    </source>
</evidence>
<feature type="compositionally biased region" description="Basic residues" evidence="1">
    <location>
        <begin position="74"/>
        <end position="83"/>
    </location>
</feature>
<evidence type="ECO:0000313" key="2">
    <source>
        <dbReference type="EMBL" id="AQS84927.1"/>
    </source>
</evidence>
<organism evidence="2 3">
    <name type="scientific">Acetobacter aceti</name>
    <dbReference type="NCBI Taxonomy" id="435"/>
    <lineage>
        <taxon>Bacteria</taxon>
        <taxon>Pseudomonadati</taxon>
        <taxon>Pseudomonadota</taxon>
        <taxon>Alphaproteobacteria</taxon>
        <taxon>Acetobacterales</taxon>
        <taxon>Acetobacteraceae</taxon>
        <taxon>Acetobacter</taxon>
        <taxon>Acetobacter subgen. Acetobacter</taxon>
    </lineage>
</organism>